<keyword evidence="2" id="KW-0805">Transcription regulation</keyword>
<dbReference type="SUPFAM" id="SSF46785">
    <property type="entry name" value="Winged helix' DNA-binding domain"/>
    <property type="match status" value="1"/>
</dbReference>
<evidence type="ECO:0000256" key="4">
    <source>
        <dbReference type="ARBA" id="ARBA00023163"/>
    </source>
</evidence>
<organism evidence="6 7">
    <name type="scientific">Caldicellulosiruptor hydrothermalis (strain DSM 18901 / VKM B-2411 / 108)</name>
    <dbReference type="NCBI Taxonomy" id="632292"/>
    <lineage>
        <taxon>Bacteria</taxon>
        <taxon>Bacillati</taxon>
        <taxon>Bacillota</taxon>
        <taxon>Bacillota incertae sedis</taxon>
        <taxon>Caldicellulosiruptorales</taxon>
        <taxon>Caldicellulosiruptoraceae</taxon>
        <taxon>Caldicellulosiruptor</taxon>
    </lineage>
</organism>
<dbReference type="HOGENOM" id="CLU_039613_6_1_9"/>
<dbReference type="CDD" id="cd08420">
    <property type="entry name" value="PBP2_CysL_like"/>
    <property type="match status" value="1"/>
</dbReference>
<name>E4Q9P7_CALH1</name>
<dbReference type="Proteomes" id="UP000006890">
    <property type="component" value="Chromosome"/>
</dbReference>
<keyword evidence="4" id="KW-0804">Transcription</keyword>
<dbReference type="Gene3D" id="3.40.190.290">
    <property type="match status" value="1"/>
</dbReference>
<dbReference type="PANTHER" id="PTHR30126:SF39">
    <property type="entry name" value="HTH-TYPE TRANSCRIPTIONAL REGULATOR CYSL"/>
    <property type="match status" value="1"/>
</dbReference>
<dbReference type="InterPro" id="IPR005119">
    <property type="entry name" value="LysR_subst-bd"/>
</dbReference>
<evidence type="ECO:0000256" key="3">
    <source>
        <dbReference type="ARBA" id="ARBA00023125"/>
    </source>
</evidence>
<comment type="similarity">
    <text evidence="1">Belongs to the LysR transcriptional regulatory family.</text>
</comment>
<dbReference type="Gene3D" id="1.10.10.10">
    <property type="entry name" value="Winged helix-like DNA-binding domain superfamily/Winged helix DNA-binding domain"/>
    <property type="match status" value="1"/>
</dbReference>
<dbReference type="FunFam" id="1.10.10.10:FF:000001">
    <property type="entry name" value="LysR family transcriptional regulator"/>
    <property type="match status" value="1"/>
</dbReference>
<dbReference type="InterPro" id="IPR036388">
    <property type="entry name" value="WH-like_DNA-bd_sf"/>
</dbReference>
<proteinExistence type="inferred from homology"/>
<dbReference type="PANTHER" id="PTHR30126">
    <property type="entry name" value="HTH-TYPE TRANSCRIPTIONAL REGULATOR"/>
    <property type="match status" value="1"/>
</dbReference>
<dbReference type="EMBL" id="CP002219">
    <property type="protein sequence ID" value="ADQ08152.1"/>
    <property type="molecule type" value="Genomic_DNA"/>
</dbReference>
<reference evidence="6 7" key="2">
    <citation type="journal article" date="2011" name="J. Bacteriol.">
        <title>Complete genome sequences for the anaerobic, extremely thermophilic plant biomass-degrading bacteria Caldicellulosiruptor hydrothermalis, Caldicellulosiruptor kristjanssonii, Caldicellulosiruptor kronotskyensis, Caldicellulosiruptor owensenis, and Caldicellulosiruptor lactoaceticus.</title>
        <authorList>
            <person name="Blumer-Schuette S.E."/>
            <person name="Ozdemir I."/>
            <person name="Mistry D."/>
            <person name="Lucas S."/>
            <person name="Lapidus A."/>
            <person name="Cheng J.F."/>
            <person name="Goodwin L.A."/>
            <person name="Pitluck S."/>
            <person name="Land M.L."/>
            <person name="Hauser L.J."/>
            <person name="Woyke T."/>
            <person name="Mikhailova N."/>
            <person name="Pati A."/>
            <person name="Kyrpides N.C."/>
            <person name="Ivanova N."/>
            <person name="Detter J.C."/>
            <person name="Walston-Davenport K."/>
            <person name="Han S."/>
            <person name="Adams M.W."/>
            <person name="Kelly R.M."/>
        </authorList>
    </citation>
    <scope>NUCLEOTIDE SEQUENCE [LARGE SCALE GENOMIC DNA]</scope>
    <source>
        <strain evidence="7">DSM 18901 / VKM B-2411 / 108</strain>
    </source>
</reference>
<dbReference type="SUPFAM" id="SSF53850">
    <property type="entry name" value="Periplasmic binding protein-like II"/>
    <property type="match status" value="1"/>
</dbReference>
<dbReference type="OrthoDB" id="9785745at2"/>
<accession>E4Q9P7</accession>
<dbReference type="AlphaFoldDB" id="E4Q9P7"/>
<dbReference type="PROSITE" id="PS50931">
    <property type="entry name" value="HTH_LYSR"/>
    <property type="match status" value="1"/>
</dbReference>
<evidence type="ECO:0000259" key="5">
    <source>
        <dbReference type="PROSITE" id="PS50931"/>
    </source>
</evidence>
<evidence type="ECO:0000313" key="7">
    <source>
        <dbReference type="Proteomes" id="UP000006890"/>
    </source>
</evidence>
<evidence type="ECO:0000313" key="6">
    <source>
        <dbReference type="EMBL" id="ADQ08152.1"/>
    </source>
</evidence>
<evidence type="ECO:0000256" key="1">
    <source>
        <dbReference type="ARBA" id="ARBA00009437"/>
    </source>
</evidence>
<dbReference type="RefSeq" id="WP_013404292.1">
    <property type="nucleotide sequence ID" value="NC_014652.1"/>
</dbReference>
<protein>
    <submittedName>
        <fullName evidence="6">Transcriptional regulator, LysR family</fullName>
    </submittedName>
</protein>
<keyword evidence="7" id="KW-1185">Reference proteome</keyword>
<dbReference type="STRING" id="632292.Calhy_2455"/>
<dbReference type="GO" id="GO:0003700">
    <property type="term" value="F:DNA-binding transcription factor activity"/>
    <property type="evidence" value="ECO:0007669"/>
    <property type="project" value="InterPro"/>
</dbReference>
<dbReference type="InterPro" id="IPR000847">
    <property type="entry name" value="LysR_HTH_N"/>
</dbReference>
<feature type="domain" description="HTH lysR-type" evidence="5">
    <location>
        <begin position="1"/>
        <end position="58"/>
    </location>
</feature>
<dbReference type="KEGG" id="chd:Calhy_2455"/>
<dbReference type="eggNOG" id="COG0583">
    <property type="taxonomic scope" value="Bacteria"/>
</dbReference>
<dbReference type="Pfam" id="PF00126">
    <property type="entry name" value="HTH_1"/>
    <property type="match status" value="1"/>
</dbReference>
<dbReference type="GO" id="GO:0000976">
    <property type="term" value="F:transcription cis-regulatory region binding"/>
    <property type="evidence" value="ECO:0007669"/>
    <property type="project" value="TreeGrafter"/>
</dbReference>
<keyword evidence="3" id="KW-0238">DNA-binding</keyword>
<dbReference type="PRINTS" id="PR00039">
    <property type="entry name" value="HTHLYSR"/>
</dbReference>
<dbReference type="InterPro" id="IPR036390">
    <property type="entry name" value="WH_DNA-bd_sf"/>
</dbReference>
<reference key="1">
    <citation type="submission" date="2010-09" db="EMBL/GenBank/DDBJ databases">
        <title>Complete sequence of Caldicellulosiruptor hydrothermalis 108.</title>
        <authorList>
            <consortium name="US DOE Joint Genome Institute"/>
            <person name="Lucas S."/>
            <person name="Copeland A."/>
            <person name="Lapidus A."/>
            <person name="Cheng J.-F."/>
            <person name="Bruce D."/>
            <person name="Goodwin L."/>
            <person name="Pitluck S."/>
            <person name="Davenport K."/>
            <person name="Detter J.C."/>
            <person name="Han C."/>
            <person name="Tapia R."/>
            <person name="Land M."/>
            <person name="Hauser L."/>
            <person name="Chang Y.-J."/>
            <person name="Jeffries C."/>
            <person name="Kyrpides N."/>
            <person name="Ivanova N."/>
            <person name="Mikhailova N."/>
            <person name="Blumer-Schuette S.E."/>
            <person name="Kelly R.M."/>
            <person name="Woyke T."/>
        </authorList>
    </citation>
    <scope>NUCLEOTIDE SEQUENCE</scope>
    <source>
        <strain>108</strain>
    </source>
</reference>
<dbReference type="Pfam" id="PF03466">
    <property type="entry name" value="LysR_substrate"/>
    <property type="match status" value="1"/>
</dbReference>
<evidence type="ECO:0000256" key="2">
    <source>
        <dbReference type="ARBA" id="ARBA00023015"/>
    </source>
</evidence>
<sequence length="299" mass="34256">MTLRHLKIFLTVCEKGSMTAAAKKLHMTQPPVSQAISELEEYYGVKLFERFGRKIHLTKEGEKLYSYASHILALVDEAKKQLSDFSQNGILRVGTSMTIGTAILPLIIRDFLRYHDKAHIHPVINNTATIIKMLESAKLDMGIVEGTVNNDDIIKIPIYDDELVLICPSDHQFAQKRIIEPSELENQYFVIREEGSGTREVFEAVMNERNIKWNIAGIFNSAEAIINAVHCGLGLSFISQLFVREAIKNKKVVAVKVYGLKINRKFNIVYHKNKFISNTMDKFLRHCQEYFKENKFLSF</sequence>
<gene>
    <name evidence="6" type="ordered locus">Calhy_2455</name>
</gene>